<dbReference type="GO" id="GO:0030288">
    <property type="term" value="C:outer membrane-bounded periplasmic space"/>
    <property type="evidence" value="ECO:0007669"/>
    <property type="project" value="UniProtKB-ARBA"/>
</dbReference>
<dbReference type="PANTHER" id="PTHR30290:SF9">
    <property type="entry name" value="OLIGOPEPTIDE-BINDING PROTEIN APPA"/>
    <property type="match status" value="1"/>
</dbReference>
<evidence type="ECO:0000256" key="5">
    <source>
        <dbReference type="SAM" id="SignalP"/>
    </source>
</evidence>
<evidence type="ECO:0000256" key="4">
    <source>
        <dbReference type="ARBA" id="ARBA00022729"/>
    </source>
</evidence>
<evidence type="ECO:0000256" key="2">
    <source>
        <dbReference type="ARBA" id="ARBA00005695"/>
    </source>
</evidence>
<evidence type="ECO:0000256" key="3">
    <source>
        <dbReference type="ARBA" id="ARBA00022448"/>
    </source>
</evidence>
<dbReference type="CDD" id="cd08493">
    <property type="entry name" value="PBP2_DppA_like"/>
    <property type="match status" value="1"/>
</dbReference>
<dbReference type="PIRSF" id="PIRSF002741">
    <property type="entry name" value="MppA"/>
    <property type="match status" value="1"/>
</dbReference>
<reference evidence="7 8" key="1">
    <citation type="submission" date="2017-02" db="EMBL/GenBank/DDBJ databases">
        <authorList>
            <person name="Peterson S.W."/>
        </authorList>
    </citation>
    <scope>NUCLEOTIDE SEQUENCE [LARGE SCALE GENOMIC DNA]</scope>
    <source>
        <strain evidence="7 8">USBA 369</strain>
    </source>
</reference>
<name>A0A1T4NME4_9HYPH</name>
<comment type="similarity">
    <text evidence="2">Belongs to the bacterial solute-binding protein 5 family.</text>
</comment>
<dbReference type="InterPro" id="IPR000914">
    <property type="entry name" value="SBP_5_dom"/>
</dbReference>
<dbReference type="InterPro" id="IPR039424">
    <property type="entry name" value="SBP_5"/>
</dbReference>
<evidence type="ECO:0000259" key="6">
    <source>
        <dbReference type="Pfam" id="PF00496"/>
    </source>
</evidence>
<feature type="domain" description="Solute-binding protein family 5" evidence="6">
    <location>
        <begin position="84"/>
        <end position="447"/>
    </location>
</feature>
<dbReference type="AlphaFoldDB" id="A0A1T4NME4"/>
<keyword evidence="8" id="KW-1185">Reference proteome</keyword>
<dbReference type="GO" id="GO:0015833">
    <property type="term" value="P:peptide transport"/>
    <property type="evidence" value="ECO:0007669"/>
    <property type="project" value="TreeGrafter"/>
</dbReference>
<dbReference type="Proteomes" id="UP000190135">
    <property type="component" value="Unassembled WGS sequence"/>
</dbReference>
<dbReference type="Gene3D" id="3.40.190.10">
    <property type="entry name" value="Periplasmic binding protein-like II"/>
    <property type="match status" value="1"/>
</dbReference>
<dbReference type="Gene3D" id="3.10.105.10">
    <property type="entry name" value="Dipeptide-binding Protein, Domain 3"/>
    <property type="match status" value="1"/>
</dbReference>
<feature type="chain" id="PRO_5012662204" evidence="5">
    <location>
        <begin position="31"/>
        <end position="531"/>
    </location>
</feature>
<evidence type="ECO:0000313" key="8">
    <source>
        <dbReference type="Proteomes" id="UP000190135"/>
    </source>
</evidence>
<dbReference type="Pfam" id="PF00496">
    <property type="entry name" value="SBP_bac_5"/>
    <property type="match status" value="1"/>
</dbReference>
<dbReference type="GO" id="GO:0043190">
    <property type="term" value="C:ATP-binding cassette (ABC) transporter complex"/>
    <property type="evidence" value="ECO:0007669"/>
    <property type="project" value="InterPro"/>
</dbReference>
<proteinExistence type="inferred from homology"/>
<accession>A0A1T4NME4</accession>
<dbReference type="Gene3D" id="3.90.76.10">
    <property type="entry name" value="Dipeptide-binding Protein, Domain 1"/>
    <property type="match status" value="1"/>
</dbReference>
<dbReference type="EMBL" id="FUXL01000003">
    <property type="protein sequence ID" value="SJZ80372.1"/>
    <property type="molecule type" value="Genomic_DNA"/>
</dbReference>
<dbReference type="SUPFAM" id="SSF53850">
    <property type="entry name" value="Periplasmic binding protein-like II"/>
    <property type="match status" value="1"/>
</dbReference>
<evidence type="ECO:0000256" key="1">
    <source>
        <dbReference type="ARBA" id="ARBA00004418"/>
    </source>
</evidence>
<keyword evidence="4 5" id="KW-0732">Signal</keyword>
<sequence>MSFLLRRLFCSGQRLKAVVALTLVALAFWAAPGRAESAADRLIVGEASESTSLDPQSAMLDSDFRVLVNLYDGLVRFKPDSLDIEPALASRWDISPDGLTYTFHLRQGVRFHDGALLDAQAVKFTFERMLRPDHPFHDTGPFPFAYLFSAVARIDAPDPQTVIFHLKEPFAPFLSHLAHPAGLIVSPEAVKKGGKTFARSPVGTGPFRFGEWRPGEALTLSRNNDYWDGAPLLVAVEFRTVGDAAARAAALRSGNIDLAFDFDPDARRAFAKDRAFQVFEAVKPHLWFLFLNTQEGPFADKRVRKAANLAIDKKTLVEDVLGGSAVEAAGPISPSFTWALDGKTAPYPYDPDKARRLIREAGAEGRTVVLLAAEDGAGMLSPLAMAKAIAADLQKVGLNVAIESASWTRFLSRVNPGLLGRADMAEMAWMTADPDTLPYLALRSSNTPDRGGFNVGLYANKDLDQMIEAAHVSTDRAERATLYSKIQRIAHDDAPWVFVAHGKANAVARSTVKDFALPPTALPRLDKVRKE</sequence>
<gene>
    <name evidence="7" type="ORF">SAMN05428963_10395</name>
</gene>
<keyword evidence="3" id="KW-0813">Transport</keyword>
<dbReference type="STRING" id="1365950.SAMN05428963_10395"/>
<dbReference type="GO" id="GO:1904680">
    <property type="term" value="F:peptide transmembrane transporter activity"/>
    <property type="evidence" value="ECO:0007669"/>
    <property type="project" value="TreeGrafter"/>
</dbReference>
<comment type="subcellular location">
    <subcellularLocation>
        <location evidence="1">Periplasm</location>
    </subcellularLocation>
</comment>
<organism evidence="7 8">
    <name type="scientific">Consotaella salsifontis</name>
    <dbReference type="NCBI Taxonomy" id="1365950"/>
    <lineage>
        <taxon>Bacteria</taxon>
        <taxon>Pseudomonadati</taxon>
        <taxon>Pseudomonadota</taxon>
        <taxon>Alphaproteobacteria</taxon>
        <taxon>Hyphomicrobiales</taxon>
        <taxon>Aurantimonadaceae</taxon>
        <taxon>Consotaella</taxon>
    </lineage>
</organism>
<evidence type="ECO:0000313" key="7">
    <source>
        <dbReference type="EMBL" id="SJZ80372.1"/>
    </source>
</evidence>
<protein>
    <submittedName>
        <fullName evidence="7">Peptide/nickel transport system substrate-binding protein</fullName>
    </submittedName>
</protein>
<feature type="signal peptide" evidence="5">
    <location>
        <begin position="1"/>
        <end position="30"/>
    </location>
</feature>
<dbReference type="InterPro" id="IPR030678">
    <property type="entry name" value="Peptide/Ni-bd"/>
</dbReference>
<dbReference type="PANTHER" id="PTHR30290">
    <property type="entry name" value="PERIPLASMIC BINDING COMPONENT OF ABC TRANSPORTER"/>
    <property type="match status" value="1"/>
</dbReference>